<dbReference type="SUPFAM" id="SSF52540">
    <property type="entry name" value="P-loop containing nucleoside triphosphate hydrolases"/>
    <property type="match status" value="1"/>
</dbReference>
<dbReference type="SMART" id="SM00175">
    <property type="entry name" value="RAB"/>
    <property type="match status" value="1"/>
</dbReference>
<dbReference type="GO" id="GO:0005525">
    <property type="term" value="F:GTP binding"/>
    <property type="evidence" value="ECO:0007669"/>
    <property type="project" value="UniProtKB-KW"/>
</dbReference>
<dbReference type="Gene3D" id="3.40.50.300">
    <property type="entry name" value="P-loop containing nucleotide triphosphate hydrolases"/>
    <property type="match status" value="1"/>
</dbReference>
<dbReference type="OrthoDB" id="5914890at2759"/>
<accession>A0A177B9F3</accession>
<reference evidence="3 4" key="1">
    <citation type="submission" date="2016-04" db="EMBL/GenBank/DDBJ databases">
        <title>The genome of Intoshia linei affirms orthonectids as highly simplified spiralians.</title>
        <authorList>
            <person name="Mikhailov K.V."/>
            <person name="Slusarev G.S."/>
            <person name="Nikitin M.A."/>
            <person name="Logacheva M.D."/>
            <person name="Penin A."/>
            <person name="Aleoshin V."/>
            <person name="Panchin Y.V."/>
        </authorList>
    </citation>
    <scope>NUCLEOTIDE SEQUENCE [LARGE SCALE GENOMIC DNA]</scope>
    <source>
        <strain evidence="3">Intl2013</strain>
        <tissue evidence="3">Whole animal</tissue>
    </source>
</reference>
<proteinExistence type="predicted"/>
<dbReference type="Pfam" id="PF08477">
    <property type="entry name" value="Roc"/>
    <property type="match status" value="1"/>
</dbReference>
<evidence type="ECO:0000256" key="2">
    <source>
        <dbReference type="ARBA" id="ARBA00023134"/>
    </source>
</evidence>
<dbReference type="AlphaFoldDB" id="A0A177B9F3"/>
<keyword evidence="2" id="KW-0342">GTP-binding</keyword>
<comment type="caution">
    <text evidence="3">The sequence shown here is derived from an EMBL/GenBank/DDBJ whole genome shotgun (WGS) entry which is preliminary data.</text>
</comment>
<evidence type="ECO:0000313" key="4">
    <source>
        <dbReference type="Proteomes" id="UP000078046"/>
    </source>
</evidence>
<protein>
    <submittedName>
        <fullName evidence="3">Rab-like protein 3</fullName>
    </submittedName>
</protein>
<dbReference type="PANTHER" id="PTHR24073">
    <property type="entry name" value="DRAB5-RELATED"/>
    <property type="match status" value="1"/>
</dbReference>
<dbReference type="PRINTS" id="PR00449">
    <property type="entry name" value="RASTRNSFRMNG"/>
</dbReference>
<gene>
    <name evidence="3" type="ORF">A3Q56_01293</name>
</gene>
<dbReference type="PROSITE" id="PS51419">
    <property type="entry name" value="RAB"/>
    <property type="match status" value="1"/>
</dbReference>
<dbReference type="InterPro" id="IPR025662">
    <property type="entry name" value="Sigma_54_int_dom_ATP-bd_1"/>
</dbReference>
<sequence length="173" mass="20165">MNEIKVKILVVGDSGTGKTSLVHYLCHNEPVKKLDWTIGCSSYVKFYSPKYKKKRYILTFYDIGGCTSHKVSRKVFYQKPHGIILVYDHCNKKSKENLINWLYEIFSEQHPIFKKDTDQLDIQIFNTDIPILIVATHYDTNNSMIPNNNQDSLYKKFDSIISNEIFMSTQLAK</sequence>
<dbReference type="PROSITE" id="PS00675">
    <property type="entry name" value="SIGMA54_INTERACT_1"/>
    <property type="match status" value="1"/>
</dbReference>
<name>A0A177B9F3_9BILA</name>
<organism evidence="3 4">
    <name type="scientific">Intoshia linei</name>
    <dbReference type="NCBI Taxonomy" id="1819745"/>
    <lineage>
        <taxon>Eukaryota</taxon>
        <taxon>Metazoa</taxon>
        <taxon>Spiralia</taxon>
        <taxon>Lophotrochozoa</taxon>
        <taxon>Mesozoa</taxon>
        <taxon>Orthonectida</taxon>
        <taxon>Rhopaluridae</taxon>
        <taxon>Intoshia</taxon>
    </lineage>
</organism>
<dbReference type="EMBL" id="LWCA01000098">
    <property type="protein sequence ID" value="OAF70929.1"/>
    <property type="molecule type" value="Genomic_DNA"/>
</dbReference>
<keyword evidence="4" id="KW-1185">Reference proteome</keyword>
<evidence type="ECO:0000313" key="3">
    <source>
        <dbReference type="EMBL" id="OAF70929.1"/>
    </source>
</evidence>
<dbReference type="Proteomes" id="UP000078046">
    <property type="component" value="Unassembled WGS sequence"/>
</dbReference>
<dbReference type="InterPro" id="IPR027417">
    <property type="entry name" value="P-loop_NTPase"/>
</dbReference>
<keyword evidence="1" id="KW-0547">Nucleotide-binding</keyword>
<evidence type="ECO:0000256" key="1">
    <source>
        <dbReference type="ARBA" id="ARBA00022741"/>
    </source>
</evidence>